<sequence>MRYAVEHGADVTHCSHSGRTVLFNLNNLEMIKYVISKGADASVRDKEGHTAIYEKRNSDIQLVHYLLQNGADIKDFQFSCRSIRFRSQFRYGKYNDEEGKRENLVRETLLDYMINCIEKFEPKDFIDILMKAIDKKAFDIKRKNYIKNTELYFDLINSMLDYGAPLEEVDREGKTALFYSLEVSFNLMNQLLKRGAHLLIVKEEEKIIVNVKNILLQKIFRTLSNIK</sequence>
<organism evidence="3 4">
    <name type="scientific">Neocallimastix californiae</name>
    <dbReference type="NCBI Taxonomy" id="1754190"/>
    <lineage>
        <taxon>Eukaryota</taxon>
        <taxon>Fungi</taxon>
        <taxon>Fungi incertae sedis</taxon>
        <taxon>Chytridiomycota</taxon>
        <taxon>Chytridiomycota incertae sedis</taxon>
        <taxon>Neocallimastigomycetes</taxon>
        <taxon>Neocallimastigales</taxon>
        <taxon>Neocallimastigaceae</taxon>
        <taxon>Neocallimastix</taxon>
    </lineage>
</organism>
<dbReference type="EMBL" id="MCOG01001147">
    <property type="protein sequence ID" value="ORX88675.1"/>
    <property type="molecule type" value="Genomic_DNA"/>
</dbReference>
<dbReference type="SUPFAM" id="SSF48403">
    <property type="entry name" value="Ankyrin repeat"/>
    <property type="match status" value="1"/>
</dbReference>
<evidence type="ECO:0000256" key="2">
    <source>
        <dbReference type="ARBA" id="ARBA00023043"/>
    </source>
</evidence>
<keyword evidence="4" id="KW-1185">Reference proteome</keyword>
<keyword evidence="2" id="KW-0040">ANK repeat</keyword>
<dbReference type="AlphaFoldDB" id="A0A1Y1XSL4"/>
<dbReference type="Proteomes" id="UP000193920">
    <property type="component" value="Unassembled WGS sequence"/>
</dbReference>
<dbReference type="InterPro" id="IPR036770">
    <property type="entry name" value="Ankyrin_rpt-contain_sf"/>
</dbReference>
<dbReference type="OrthoDB" id="2118844at2759"/>
<protein>
    <submittedName>
        <fullName evidence="3">Uncharacterized protein</fullName>
    </submittedName>
</protein>
<dbReference type="STRING" id="1754190.A0A1Y1XSL4"/>
<dbReference type="PANTHER" id="PTHR24126">
    <property type="entry name" value="ANKYRIN REPEAT, PH AND SEC7 DOMAIN CONTAINING PROTEIN SECG-RELATED"/>
    <property type="match status" value="1"/>
</dbReference>
<name>A0A1Y1XSL4_9FUNG</name>
<evidence type="ECO:0000313" key="3">
    <source>
        <dbReference type="EMBL" id="ORX88675.1"/>
    </source>
</evidence>
<reference evidence="3 4" key="1">
    <citation type="submission" date="2016-08" db="EMBL/GenBank/DDBJ databases">
        <title>A Parts List for Fungal Cellulosomes Revealed by Comparative Genomics.</title>
        <authorList>
            <consortium name="DOE Joint Genome Institute"/>
            <person name="Haitjema C.H."/>
            <person name="Gilmore S.P."/>
            <person name="Henske J.K."/>
            <person name="Solomon K.V."/>
            <person name="De Groot R."/>
            <person name="Kuo A."/>
            <person name="Mondo S.J."/>
            <person name="Salamov A.A."/>
            <person name="Labutti K."/>
            <person name="Zhao Z."/>
            <person name="Chiniquy J."/>
            <person name="Barry K."/>
            <person name="Brewer H.M."/>
            <person name="Purvine S.O."/>
            <person name="Wright A.T."/>
            <person name="Boxma B."/>
            <person name="Van Alen T."/>
            <person name="Hackstein J.H."/>
            <person name="Baker S.E."/>
            <person name="Grigoriev I.V."/>
            <person name="O'Malley M.A."/>
        </authorList>
    </citation>
    <scope>NUCLEOTIDE SEQUENCE [LARGE SCALE GENOMIC DNA]</scope>
    <source>
        <strain evidence="3 4">G1</strain>
    </source>
</reference>
<dbReference type="PANTHER" id="PTHR24126:SF14">
    <property type="entry name" value="ANK_REP_REGION DOMAIN-CONTAINING PROTEIN"/>
    <property type="match status" value="1"/>
</dbReference>
<evidence type="ECO:0000256" key="1">
    <source>
        <dbReference type="ARBA" id="ARBA00022737"/>
    </source>
</evidence>
<dbReference type="Gene3D" id="1.25.40.20">
    <property type="entry name" value="Ankyrin repeat-containing domain"/>
    <property type="match status" value="1"/>
</dbReference>
<keyword evidence="1" id="KW-0677">Repeat</keyword>
<accession>A0A1Y1XSL4</accession>
<proteinExistence type="predicted"/>
<comment type="caution">
    <text evidence="3">The sequence shown here is derived from an EMBL/GenBank/DDBJ whole genome shotgun (WGS) entry which is preliminary data.</text>
</comment>
<evidence type="ECO:0000313" key="4">
    <source>
        <dbReference type="Proteomes" id="UP000193920"/>
    </source>
</evidence>
<gene>
    <name evidence="3" type="ORF">LY90DRAFT_621265</name>
</gene>